<keyword evidence="4" id="KW-1185">Reference proteome</keyword>
<feature type="coiled-coil region" evidence="1">
    <location>
        <begin position="153"/>
        <end position="187"/>
    </location>
</feature>
<sequence length="327" mass="35525">MKRLILVAVLIGLAALAAAGGWRWWQQHQSRLPDYIASGNGRIEAQEVQVAAKYSGRIAEVLVQEGDLVAANQVLARMDTTELEASFDKAGADAAQAEKAVASAQAVITQRQAELAFAKQQYDRAVSLAKTGDISREIVDQRRSLLDAARAALDGAQAQSETSQRAVDSAKAEMRRIQAQLDDSALKAPINGRIQHRLAEPGEVLAAGGRVLTLLDLTDVYMTIFLPTDQVGRVRIGSSARVVLDAVPEYVIPANISFIAAEAQFTPKQVETKDEREKLMFRVKVQIDPSLLKANEEKVKTGLPGEAYVLLAPDQPWPPSLEVKLPE</sequence>
<gene>
    <name evidence="3" type="ORF">FRZ61_04040</name>
</gene>
<dbReference type="Pfam" id="PF25917">
    <property type="entry name" value="BSH_RND"/>
    <property type="match status" value="1"/>
</dbReference>
<evidence type="ECO:0000259" key="2">
    <source>
        <dbReference type="Pfam" id="PF25917"/>
    </source>
</evidence>
<evidence type="ECO:0000256" key="1">
    <source>
        <dbReference type="SAM" id="Coils"/>
    </source>
</evidence>
<dbReference type="Gene3D" id="1.10.287.470">
    <property type="entry name" value="Helix hairpin bin"/>
    <property type="match status" value="1"/>
</dbReference>
<proteinExistence type="predicted"/>
<dbReference type="AlphaFoldDB" id="A0A5J6MTK9"/>
<dbReference type="SUPFAM" id="SSF111369">
    <property type="entry name" value="HlyD-like secretion proteins"/>
    <property type="match status" value="2"/>
</dbReference>
<dbReference type="PANTHER" id="PTHR30438">
    <property type="entry name" value="36 KDA ANTIGEN-RELATED"/>
    <property type="match status" value="1"/>
</dbReference>
<dbReference type="OrthoDB" id="9778236at2"/>
<dbReference type="KEGG" id="hadh:FRZ61_04040"/>
<reference evidence="3 4" key="1">
    <citation type="submission" date="2019-08" db="EMBL/GenBank/DDBJ databases">
        <title>Hyperibacter terrae gen. nov., sp. nov. and Hyperibacter viscosus sp. nov., two new members in the family Rhodospirillaceae isolated from the rhizosphere of Hypericum perforatum.</title>
        <authorList>
            <person name="Noviana Z."/>
        </authorList>
    </citation>
    <scope>NUCLEOTIDE SEQUENCE [LARGE SCALE GENOMIC DNA]</scope>
    <source>
        <strain evidence="3 4">R5959</strain>
    </source>
</reference>
<feature type="domain" description="Multidrug resistance protein MdtA-like barrel-sandwich hybrid" evidence="2">
    <location>
        <begin position="47"/>
        <end position="208"/>
    </location>
</feature>
<evidence type="ECO:0000313" key="4">
    <source>
        <dbReference type="Proteomes" id="UP000325797"/>
    </source>
</evidence>
<dbReference type="InterPro" id="IPR058625">
    <property type="entry name" value="MdtA-like_BSH"/>
</dbReference>
<dbReference type="Gene3D" id="2.40.50.100">
    <property type="match status" value="2"/>
</dbReference>
<dbReference type="GO" id="GO:0005886">
    <property type="term" value="C:plasma membrane"/>
    <property type="evidence" value="ECO:0007669"/>
    <property type="project" value="TreeGrafter"/>
</dbReference>
<dbReference type="Gene3D" id="2.40.30.170">
    <property type="match status" value="1"/>
</dbReference>
<dbReference type="PANTHER" id="PTHR30438:SF2">
    <property type="entry name" value="MEMBRANE PROTEIN"/>
    <property type="match status" value="1"/>
</dbReference>
<name>A0A5J6MTK9_9PROT</name>
<dbReference type="Proteomes" id="UP000325797">
    <property type="component" value="Chromosome"/>
</dbReference>
<evidence type="ECO:0000313" key="3">
    <source>
        <dbReference type="EMBL" id="QEX20487.1"/>
    </source>
</evidence>
<organism evidence="3 4">
    <name type="scientific">Hypericibacter adhaerens</name>
    <dbReference type="NCBI Taxonomy" id="2602016"/>
    <lineage>
        <taxon>Bacteria</taxon>
        <taxon>Pseudomonadati</taxon>
        <taxon>Pseudomonadota</taxon>
        <taxon>Alphaproteobacteria</taxon>
        <taxon>Rhodospirillales</taxon>
        <taxon>Dongiaceae</taxon>
        <taxon>Hypericibacter</taxon>
    </lineage>
</organism>
<dbReference type="EMBL" id="CP042582">
    <property type="protein sequence ID" value="QEX20487.1"/>
    <property type="molecule type" value="Genomic_DNA"/>
</dbReference>
<accession>A0A5J6MTK9</accession>
<dbReference type="RefSeq" id="WP_151114715.1">
    <property type="nucleotide sequence ID" value="NZ_CP042582.1"/>
</dbReference>
<keyword evidence="1" id="KW-0175">Coiled coil</keyword>
<protein>
    <submittedName>
        <fullName evidence="3">Membrane protein</fullName>
    </submittedName>
</protein>